<feature type="region of interest" description="Disordered" evidence="1">
    <location>
        <begin position="1"/>
        <end position="41"/>
    </location>
</feature>
<reference evidence="2 3" key="1">
    <citation type="submission" date="2016-10" db="EMBL/GenBank/DDBJ databases">
        <title>Genome sequence of the ascomycete fungus Penicillium subrubescens.</title>
        <authorList>
            <person name="De Vries R.P."/>
            <person name="Peng M."/>
            <person name="Dilokpimol A."/>
            <person name="Hilden K."/>
            <person name="Makela M.R."/>
            <person name="Grigoriev I."/>
            <person name="Riley R."/>
            <person name="Granchi Z."/>
        </authorList>
    </citation>
    <scope>NUCLEOTIDE SEQUENCE [LARGE SCALE GENOMIC DNA]</scope>
    <source>
        <strain evidence="2 3">CBS 132785</strain>
    </source>
</reference>
<keyword evidence="3" id="KW-1185">Reference proteome</keyword>
<gene>
    <name evidence="2" type="ORF">PENSUB_12418</name>
</gene>
<dbReference type="AlphaFoldDB" id="A0A1Q5SZU8"/>
<sequence>MASPRSSHNKHSRSIASDIPWRNDNPFGPPQVSRSFPNGGIRRLRNTLSKLSPSAFAEKELLRKKNQYKIPLTHRNVDNFVTEQECNEACRPNQRTPDIQVVEWLQHVS</sequence>
<dbReference type="Proteomes" id="UP000186955">
    <property type="component" value="Unassembled WGS sequence"/>
</dbReference>
<dbReference type="STRING" id="1316194.A0A1Q5SZU8"/>
<organism evidence="2 3">
    <name type="scientific">Penicillium subrubescens</name>
    <dbReference type="NCBI Taxonomy" id="1316194"/>
    <lineage>
        <taxon>Eukaryota</taxon>
        <taxon>Fungi</taxon>
        <taxon>Dikarya</taxon>
        <taxon>Ascomycota</taxon>
        <taxon>Pezizomycotina</taxon>
        <taxon>Eurotiomycetes</taxon>
        <taxon>Eurotiomycetidae</taxon>
        <taxon>Eurotiales</taxon>
        <taxon>Aspergillaceae</taxon>
        <taxon>Penicillium</taxon>
    </lineage>
</organism>
<proteinExistence type="predicted"/>
<name>A0A1Q5SZU8_9EURO</name>
<evidence type="ECO:0000313" key="2">
    <source>
        <dbReference type="EMBL" id="OKO93355.1"/>
    </source>
</evidence>
<accession>A0A1Q5SZU8</accession>
<evidence type="ECO:0000313" key="3">
    <source>
        <dbReference type="Proteomes" id="UP000186955"/>
    </source>
</evidence>
<comment type="caution">
    <text evidence="2">The sequence shown here is derived from an EMBL/GenBank/DDBJ whole genome shotgun (WGS) entry which is preliminary data.</text>
</comment>
<dbReference type="OrthoDB" id="4223756at2759"/>
<dbReference type="EMBL" id="MNBE01000725">
    <property type="protein sequence ID" value="OKO93355.1"/>
    <property type="molecule type" value="Genomic_DNA"/>
</dbReference>
<evidence type="ECO:0000256" key="1">
    <source>
        <dbReference type="SAM" id="MobiDB-lite"/>
    </source>
</evidence>
<protein>
    <submittedName>
        <fullName evidence="2">Uncharacterized protein</fullName>
    </submittedName>
</protein>